<evidence type="ECO:0000259" key="1">
    <source>
        <dbReference type="Pfam" id="PF01551"/>
    </source>
</evidence>
<dbReference type="AlphaFoldDB" id="A0A2C8YRG0"/>
<dbReference type="InterPro" id="IPR050570">
    <property type="entry name" value="Cell_wall_metabolism_enzyme"/>
</dbReference>
<dbReference type="Gene3D" id="2.70.70.10">
    <property type="entry name" value="Glucose Permease (Domain IIA)"/>
    <property type="match status" value="1"/>
</dbReference>
<dbReference type="GO" id="GO:0004222">
    <property type="term" value="F:metalloendopeptidase activity"/>
    <property type="evidence" value="ECO:0007669"/>
    <property type="project" value="TreeGrafter"/>
</dbReference>
<dbReference type="SUPFAM" id="SSF51261">
    <property type="entry name" value="Duplicated hybrid motif"/>
    <property type="match status" value="1"/>
</dbReference>
<dbReference type="InterPro" id="IPR011055">
    <property type="entry name" value="Dup_hybrid_motif"/>
</dbReference>
<organism evidence="2 3">
    <name type="scientific">Salinibacterium xinjiangense</name>
    <dbReference type="NCBI Taxonomy" id="386302"/>
    <lineage>
        <taxon>Bacteria</taxon>
        <taxon>Bacillati</taxon>
        <taxon>Actinomycetota</taxon>
        <taxon>Actinomycetes</taxon>
        <taxon>Micrococcales</taxon>
        <taxon>Microbacteriaceae</taxon>
        <taxon>Salinibacterium</taxon>
    </lineage>
</organism>
<feature type="domain" description="M23ase beta-sheet core" evidence="1">
    <location>
        <begin position="153"/>
        <end position="249"/>
    </location>
</feature>
<reference evidence="2 3" key="1">
    <citation type="submission" date="2017-09" db="EMBL/GenBank/DDBJ databases">
        <authorList>
            <person name="Ehlers B."/>
            <person name="Leendertz F.H."/>
        </authorList>
    </citation>
    <scope>NUCLEOTIDE SEQUENCE [LARGE SCALE GENOMIC DNA]</scope>
    <source>
        <strain evidence="2 3">CGMCC 1.05381</strain>
    </source>
</reference>
<dbReference type="PANTHER" id="PTHR21666">
    <property type="entry name" value="PEPTIDASE-RELATED"/>
    <property type="match status" value="1"/>
</dbReference>
<keyword evidence="3" id="KW-1185">Reference proteome</keyword>
<dbReference type="Pfam" id="PF01551">
    <property type="entry name" value="Peptidase_M23"/>
    <property type="match status" value="1"/>
</dbReference>
<protein>
    <submittedName>
        <fullName evidence="2">Murein DD-endopeptidase MepM and murein hydrolase activator NlpD, contain LysM domain</fullName>
    </submittedName>
</protein>
<sequence>MPPVTEPATSGRNQGGETWFQLTVSIPGARKPETRFVKRTLTICAVAALVMGASIPTSALPGSPQVAFAEAGAASNASARTADPQALVASAAISAPAARDGFSITDPPPPPPPPEPIAVPQFTVAYSNVTGKLAVWPASGGVNDGFGYRGSEFHGGIDIMAGYGQPIVAASPGVVSAVSQDGGWGQYVQIDHGGGVTTLYSHMITGSQLVSAGQAVEAGQMIGSVGDTGYVTVAHLHFEVWVNGSKTDPAPWLP</sequence>
<evidence type="ECO:0000313" key="3">
    <source>
        <dbReference type="Proteomes" id="UP000219440"/>
    </source>
</evidence>
<dbReference type="Proteomes" id="UP000219440">
    <property type="component" value="Unassembled WGS sequence"/>
</dbReference>
<evidence type="ECO:0000313" key="2">
    <source>
        <dbReference type="EMBL" id="SOE53077.1"/>
    </source>
</evidence>
<dbReference type="PANTHER" id="PTHR21666:SF270">
    <property type="entry name" value="MUREIN HYDROLASE ACTIVATOR ENVC"/>
    <property type="match status" value="1"/>
</dbReference>
<proteinExistence type="predicted"/>
<dbReference type="InterPro" id="IPR016047">
    <property type="entry name" value="M23ase_b-sheet_dom"/>
</dbReference>
<gene>
    <name evidence="2" type="ORF">SAMN06296378_0501</name>
</gene>
<name>A0A2C8YRG0_9MICO</name>
<dbReference type="CDD" id="cd12797">
    <property type="entry name" value="M23_peptidase"/>
    <property type="match status" value="1"/>
</dbReference>
<dbReference type="EMBL" id="OCST01000001">
    <property type="protein sequence ID" value="SOE53077.1"/>
    <property type="molecule type" value="Genomic_DNA"/>
</dbReference>
<accession>A0A2C8YRG0</accession>
<keyword evidence="2" id="KW-0378">Hydrolase</keyword>